<dbReference type="AlphaFoldDB" id="A0A174UYF9"/>
<keyword evidence="1" id="KW-0175">Coiled coil</keyword>
<evidence type="ECO:0000313" key="5">
    <source>
        <dbReference type="Proteomes" id="UP000095765"/>
    </source>
</evidence>
<evidence type="ECO:0000256" key="2">
    <source>
        <dbReference type="SAM" id="Phobius"/>
    </source>
</evidence>
<name>A0A174UYF9_9FIRM</name>
<protein>
    <submittedName>
        <fullName evidence="4">T5orf172 domain</fullName>
    </submittedName>
</protein>
<evidence type="ECO:0000313" key="4">
    <source>
        <dbReference type="EMBL" id="CUQ24795.1"/>
    </source>
</evidence>
<dbReference type="InterPro" id="IPR018306">
    <property type="entry name" value="Phage_T5_Orf172_DNA-bd"/>
</dbReference>
<dbReference type="EMBL" id="CZBE01000045">
    <property type="protein sequence ID" value="CUQ24795.1"/>
    <property type="molecule type" value="Genomic_DNA"/>
</dbReference>
<dbReference type="RefSeq" id="WP_055246204.1">
    <property type="nucleotide sequence ID" value="NZ_CABIWA010000027.1"/>
</dbReference>
<feature type="coiled-coil region" evidence="1">
    <location>
        <begin position="71"/>
        <end position="105"/>
    </location>
</feature>
<keyword evidence="2" id="KW-0812">Transmembrane</keyword>
<keyword evidence="2" id="KW-0472">Membrane</keyword>
<dbReference type="Proteomes" id="UP000095765">
    <property type="component" value="Unassembled WGS sequence"/>
</dbReference>
<organism evidence="4 5">
    <name type="scientific">Anaerotruncus colihominis</name>
    <dbReference type="NCBI Taxonomy" id="169435"/>
    <lineage>
        <taxon>Bacteria</taxon>
        <taxon>Bacillati</taxon>
        <taxon>Bacillota</taxon>
        <taxon>Clostridia</taxon>
        <taxon>Eubacteriales</taxon>
        <taxon>Oscillospiraceae</taxon>
        <taxon>Anaerotruncus</taxon>
    </lineage>
</organism>
<gene>
    <name evidence="4" type="ORF">ERS852551_03702</name>
</gene>
<dbReference type="SMART" id="SM00974">
    <property type="entry name" value="T5orf172"/>
    <property type="match status" value="1"/>
</dbReference>
<sequence>MGSIIVAVIFIFGFPIAFFIILRSYLRLKKKLKEMSAISEAAFDIDAYAAAKHTEADFYAANKQAEADQAFSAASAKIATLERKIEALTQQRKELSSEVKSLELDVLLGAVRIDDYQNMKSDEIKNELVILRGQQDALLKNGDAVEITNTEFQQKFINTQIKQILRCFNAECVGILGGVTVKNVDASRAKIQQSFSAINKIFSSDGVQISDSYLSLKLQELSLIYAYMLKEDEEREQRKAIREQMVEEEKVRREIEREKAKIEKEETQFNNEVKKLMSYMQKSQDSAERQLYIDKINELQERIKQLEVDKKNVFDREQNTRAGFVYIISNIGSFGDQAYKIGMTRRLEPMDRISELSSASVPFPFDVHAMIFSDDAPGLETVLHQYFDSKRINKVNPRKEFFRVDLEEIKKVVLKNHNATVRFIDIPDAIEYRETIRLEAQEQDNTDRHDLVTA</sequence>
<evidence type="ECO:0000256" key="1">
    <source>
        <dbReference type="SAM" id="Coils"/>
    </source>
</evidence>
<dbReference type="OrthoDB" id="9811665at2"/>
<feature type="transmembrane region" description="Helical" evidence="2">
    <location>
        <begin position="6"/>
        <end position="26"/>
    </location>
</feature>
<dbReference type="InterPro" id="IPR025280">
    <property type="entry name" value="SNIPE"/>
</dbReference>
<accession>A0A174UYF9</accession>
<feature type="domain" description="Bacteriophage T5 Orf172 DNA-binding" evidence="3">
    <location>
        <begin position="333"/>
        <end position="416"/>
    </location>
</feature>
<proteinExistence type="predicted"/>
<dbReference type="Pfam" id="PF13250">
    <property type="entry name" value="SNIPE"/>
    <property type="match status" value="1"/>
</dbReference>
<dbReference type="Pfam" id="PF13455">
    <property type="entry name" value="MUG113"/>
    <property type="match status" value="1"/>
</dbReference>
<feature type="coiled-coil region" evidence="1">
    <location>
        <begin position="231"/>
        <end position="316"/>
    </location>
</feature>
<keyword evidence="2" id="KW-1133">Transmembrane helix</keyword>
<reference evidence="4 5" key="1">
    <citation type="submission" date="2015-09" db="EMBL/GenBank/DDBJ databases">
        <authorList>
            <consortium name="Pathogen Informatics"/>
        </authorList>
    </citation>
    <scope>NUCLEOTIDE SEQUENCE [LARGE SCALE GENOMIC DNA]</scope>
    <source>
        <strain evidence="4 5">2789STDY5834939</strain>
    </source>
</reference>
<evidence type="ECO:0000259" key="3">
    <source>
        <dbReference type="SMART" id="SM00974"/>
    </source>
</evidence>